<organism evidence="7 8">
    <name type="scientific">Nothophoma quercina</name>
    <dbReference type="NCBI Taxonomy" id="749835"/>
    <lineage>
        <taxon>Eukaryota</taxon>
        <taxon>Fungi</taxon>
        <taxon>Dikarya</taxon>
        <taxon>Ascomycota</taxon>
        <taxon>Pezizomycotina</taxon>
        <taxon>Dothideomycetes</taxon>
        <taxon>Pleosporomycetidae</taxon>
        <taxon>Pleosporales</taxon>
        <taxon>Pleosporineae</taxon>
        <taxon>Didymellaceae</taxon>
        <taxon>Nothophoma</taxon>
    </lineage>
</organism>
<sequence length="179" mass="18905">MGAYGMCCYDAPAHMTEEIKNARKQAPRAIVMAVYMGFVTGFVWLIALSFCIGDLDATATTATGVPVIEIIFNSTSSVAGASALSSMISVICLVASNSLMAEGSRSVYAFARDQGLPFSDLLSKVSSRSVPVYAVLLTGLVQIAFNSIYFGTVTGFNTIVAIATQGFCKRTLPIYLLPG</sequence>
<evidence type="ECO:0000256" key="6">
    <source>
        <dbReference type="SAM" id="Phobius"/>
    </source>
</evidence>
<evidence type="ECO:0000313" key="8">
    <source>
        <dbReference type="Proteomes" id="UP001521222"/>
    </source>
</evidence>
<keyword evidence="2" id="KW-0813">Transport</keyword>
<name>A0ABR3RDS7_9PLEO</name>
<feature type="transmembrane region" description="Helical" evidence="6">
    <location>
        <begin position="29"/>
        <end position="50"/>
    </location>
</feature>
<keyword evidence="8" id="KW-1185">Reference proteome</keyword>
<dbReference type="PANTHER" id="PTHR45649">
    <property type="entry name" value="AMINO-ACID PERMEASE BAT1"/>
    <property type="match status" value="1"/>
</dbReference>
<proteinExistence type="predicted"/>
<dbReference type="Gene3D" id="1.20.1740.10">
    <property type="entry name" value="Amino acid/polyamine transporter I"/>
    <property type="match status" value="1"/>
</dbReference>
<evidence type="ECO:0008006" key="9">
    <source>
        <dbReference type="Google" id="ProtNLM"/>
    </source>
</evidence>
<reference evidence="7 8" key="1">
    <citation type="submission" date="2024-02" db="EMBL/GenBank/DDBJ databases">
        <title>De novo assembly and annotation of 12 fungi associated with fruit tree decline syndrome in Ontario, Canada.</title>
        <authorList>
            <person name="Sulman M."/>
            <person name="Ellouze W."/>
            <person name="Ilyukhin E."/>
        </authorList>
    </citation>
    <scope>NUCLEOTIDE SEQUENCE [LARGE SCALE GENOMIC DNA]</scope>
    <source>
        <strain evidence="7 8">M97-236</strain>
    </source>
</reference>
<evidence type="ECO:0000313" key="7">
    <source>
        <dbReference type="EMBL" id="KAL1602294.1"/>
    </source>
</evidence>
<evidence type="ECO:0000256" key="1">
    <source>
        <dbReference type="ARBA" id="ARBA00004141"/>
    </source>
</evidence>
<evidence type="ECO:0000256" key="4">
    <source>
        <dbReference type="ARBA" id="ARBA00022989"/>
    </source>
</evidence>
<evidence type="ECO:0000256" key="2">
    <source>
        <dbReference type="ARBA" id="ARBA00022448"/>
    </source>
</evidence>
<protein>
    <recommendedName>
        <fullName evidence="9">Amino acid transporter</fullName>
    </recommendedName>
</protein>
<dbReference type="Pfam" id="PF13520">
    <property type="entry name" value="AA_permease_2"/>
    <property type="match status" value="1"/>
</dbReference>
<comment type="caution">
    <text evidence="7">The sequence shown here is derived from an EMBL/GenBank/DDBJ whole genome shotgun (WGS) entry which is preliminary data.</text>
</comment>
<keyword evidence="3 6" id="KW-0812">Transmembrane</keyword>
<dbReference type="EMBL" id="JAKIXB020000014">
    <property type="protein sequence ID" value="KAL1602294.1"/>
    <property type="molecule type" value="Genomic_DNA"/>
</dbReference>
<keyword evidence="4 6" id="KW-1133">Transmembrane helix</keyword>
<dbReference type="Proteomes" id="UP001521222">
    <property type="component" value="Unassembled WGS sequence"/>
</dbReference>
<dbReference type="InterPro" id="IPR002293">
    <property type="entry name" value="AA/rel_permease1"/>
</dbReference>
<dbReference type="PANTHER" id="PTHR45649:SF8">
    <property type="entry name" value="PERMEASE, PUTATIVE-RELATED"/>
    <property type="match status" value="1"/>
</dbReference>
<evidence type="ECO:0000256" key="5">
    <source>
        <dbReference type="ARBA" id="ARBA00023136"/>
    </source>
</evidence>
<gene>
    <name evidence="7" type="ORF">SLS59_004984</name>
</gene>
<accession>A0ABR3RDS7</accession>
<evidence type="ECO:0000256" key="3">
    <source>
        <dbReference type="ARBA" id="ARBA00022692"/>
    </source>
</evidence>
<comment type="subcellular location">
    <subcellularLocation>
        <location evidence="1">Membrane</location>
        <topology evidence="1">Multi-pass membrane protein</topology>
    </subcellularLocation>
</comment>
<keyword evidence="5 6" id="KW-0472">Membrane</keyword>